<keyword evidence="14" id="KW-1185">Reference proteome</keyword>
<accession>A0A4U3MCB9</accession>
<feature type="transmembrane region" description="Helical" evidence="12">
    <location>
        <begin position="195"/>
        <end position="220"/>
    </location>
</feature>
<evidence type="ECO:0000256" key="12">
    <source>
        <dbReference type="SAM" id="Phobius"/>
    </source>
</evidence>
<evidence type="ECO:0000313" key="13">
    <source>
        <dbReference type="EMBL" id="TKK85804.1"/>
    </source>
</evidence>
<comment type="caution">
    <text evidence="13">The sequence shown here is derived from an EMBL/GenBank/DDBJ whole genome shotgun (WGS) entry which is preliminary data.</text>
</comment>
<keyword evidence="8 12" id="KW-0472">Membrane</keyword>
<keyword evidence="4" id="KW-1003">Cell membrane</keyword>
<evidence type="ECO:0000256" key="9">
    <source>
        <dbReference type="ARBA" id="ARBA00025439"/>
    </source>
</evidence>
<feature type="transmembrane region" description="Helical" evidence="12">
    <location>
        <begin position="302"/>
        <end position="319"/>
    </location>
</feature>
<feature type="transmembrane region" description="Helical" evidence="12">
    <location>
        <begin position="76"/>
        <end position="95"/>
    </location>
</feature>
<evidence type="ECO:0000256" key="5">
    <source>
        <dbReference type="ARBA" id="ARBA00022519"/>
    </source>
</evidence>
<dbReference type="InterPro" id="IPR001851">
    <property type="entry name" value="ABC_transp_permease"/>
</dbReference>
<evidence type="ECO:0000256" key="6">
    <source>
        <dbReference type="ARBA" id="ARBA00022692"/>
    </source>
</evidence>
<feature type="transmembrane region" description="Helical" evidence="12">
    <location>
        <begin position="246"/>
        <end position="264"/>
    </location>
</feature>
<keyword evidence="7 12" id="KW-1133">Transmembrane helix</keyword>
<evidence type="ECO:0000256" key="7">
    <source>
        <dbReference type="ARBA" id="ARBA00022989"/>
    </source>
</evidence>
<gene>
    <name evidence="13" type="ORF">FDA94_24565</name>
</gene>
<dbReference type="PANTHER" id="PTHR32196">
    <property type="entry name" value="ABC TRANSPORTER PERMEASE PROTEIN YPHD-RELATED-RELATED"/>
    <property type="match status" value="1"/>
</dbReference>
<feature type="region of interest" description="Disordered" evidence="11">
    <location>
        <begin position="1"/>
        <end position="26"/>
    </location>
</feature>
<reference evidence="13 14" key="1">
    <citation type="submission" date="2019-04" db="EMBL/GenBank/DDBJ databases">
        <title>Herbidospora sp. NEAU-GS14.nov., a novel actinomycete isolated from soil.</title>
        <authorList>
            <person name="Han L."/>
        </authorList>
    </citation>
    <scope>NUCLEOTIDE SEQUENCE [LARGE SCALE GENOMIC DNA]</scope>
    <source>
        <strain evidence="13 14">NEAU-GS14</strain>
    </source>
</reference>
<dbReference type="AlphaFoldDB" id="A0A4U3MCB9"/>
<evidence type="ECO:0000256" key="1">
    <source>
        <dbReference type="ARBA" id="ARBA00004651"/>
    </source>
</evidence>
<protein>
    <recommendedName>
        <fullName evidence="10">Autoinducer 2 import system permease protein LsrC</fullName>
    </recommendedName>
</protein>
<dbReference type="GO" id="GO:0005886">
    <property type="term" value="C:plasma membrane"/>
    <property type="evidence" value="ECO:0007669"/>
    <property type="project" value="UniProtKB-SubCell"/>
</dbReference>
<evidence type="ECO:0000256" key="3">
    <source>
        <dbReference type="ARBA" id="ARBA00022448"/>
    </source>
</evidence>
<feature type="transmembrane region" description="Helical" evidence="12">
    <location>
        <begin position="43"/>
        <end position="64"/>
    </location>
</feature>
<keyword evidence="3" id="KW-0813">Transport</keyword>
<evidence type="ECO:0000256" key="4">
    <source>
        <dbReference type="ARBA" id="ARBA00022475"/>
    </source>
</evidence>
<dbReference type="PANTHER" id="PTHR32196:SF29">
    <property type="entry name" value="AUTOINDUCER 2 IMPORT SYSTEM PERMEASE PROTEIN LSRC"/>
    <property type="match status" value="1"/>
</dbReference>
<feature type="transmembrane region" description="Helical" evidence="12">
    <location>
        <begin position="158"/>
        <end position="175"/>
    </location>
</feature>
<dbReference type="OrthoDB" id="3468954at2"/>
<proteinExistence type="predicted"/>
<evidence type="ECO:0000313" key="14">
    <source>
        <dbReference type="Proteomes" id="UP000308705"/>
    </source>
</evidence>
<dbReference type="GO" id="GO:0022857">
    <property type="term" value="F:transmembrane transporter activity"/>
    <property type="evidence" value="ECO:0007669"/>
    <property type="project" value="InterPro"/>
</dbReference>
<comment type="subunit">
    <text evidence="2">The complex is composed of two ATP-binding proteins (LsrA), two transmembrane proteins (LsrC and LsrD) and a solute-binding protein (LsrB).</text>
</comment>
<feature type="transmembrane region" description="Helical" evidence="12">
    <location>
        <begin position="102"/>
        <end position="124"/>
    </location>
</feature>
<comment type="subcellular location">
    <subcellularLocation>
        <location evidence="1">Cell membrane</location>
        <topology evidence="1">Multi-pass membrane protein</topology>
    </subcellularLocation>
</comment>
<comment type="function">
    <text evidence="9">Part of the ABC transporter complex LsrABCD involved in autoinducer 2 (AI-2) import. Probably responsible for the translocation of the substrate across the membrane.</text>
</comment>
<dbReference type="Proteomes" id="UP000308705">
    <property type="component" value="Unassembled WGS sequence"/>
</dbReference>
<feature type="transmembrane region" description="Helical" evidence="12">
    <location>
        <begin position="331"/>
        <end position="348"/>
    </location>
</feature>
<name>A0A4U3MCB9_9ACTN</name>
<organism evidence="13 14">
    <name type="scientific">Herbidospora galbida</name>
    <dbReference type="NCBI Taxonomy" id="2575442"/>
    <lineage>
        <taxon>Bacteria</taxon>
        <taxon>Bacillati</taxon>
        <taxon>Actinomycetota</taxon>
        <taxon>Actinomycetes</taxon>
        <taxon>Streptosporangiales</taxon>
        <taxon>Streptosporangiaceae</taxon>
        <taxon>Herbidospora</taxon>
    </lineage>
</organism>
<sequence length="353" mass="36033">MSDRQGRRAPTLPKTPAASANGSGPAPALAARPGFRLSRFRDLTLVPVIVVLLIVGSFIDPVFLTPGNLTNVLQQQSALALVVLAEALILIAGKFDLSLESIVGMAPAVAVMLVIATGDGGFGLGLPPGLAVPLCLVVGALIGAFNGFLILRFQLSAFVVTLAMLIVVHGLHLGLTGGKSLFALPESFMYLGSAVWFGLPAAIWITGVLFAVGMAALGYFRSGRSLYAIGGNADAARAAGIRVERVVLAVFVVGGALAALAGILETGRLGSISANQGVGWIFMVFAAAVIGGVSMDGGKGTILGALTGVLVIGLVENILTLQGVPGEWKQLVYGGIILIALMISRLTGGRAQD</sequence>
<evidence type="ECO:0000256" key="11">
    <source>
        <dbReference type="SAM" id="MobiDB-lite"/>
    </source>
</evidence>
<dbReference type="CDD" id="cd06579">
    <property type="entry name" value="TM_PBP1_transp_AraH_like"/>
    <property type="match status" value="1"/>
</dbReference>
<dbReference type="RefSeq" id="WP_137249424.1">
    <property type="nucleotide sequence ID" value="NZ_SZQA01000025.1"/>
</dbReference>
<evidence type="ECO:0000256" key="10">
    <source>
        <dbReference type="ARBA" id="ARBA00039382"/>
    </source>
</evidence>
<dbReference type="Pfam" id="PF02653">
    <property type="entry name" value="BPD_transp_2"/>
    <property type="match status" value="1"/>
</dbReference>
<feature type="transmembrane region" description="Helical" evidence="12">
    <location>
        <begin position="276"/>
        <end position="295"/>
    </location>
</feature>
<keyword evidence="5" id="KW-0997">Cell inner membrane</keyword>
<keyword evidence="6 12" id="KW-0812">Transmembrane</keyword>
<feature type="transmembrane region" description="Helical" evidence="12">
    <location>
        <begin position="130"/>
        <end position="151"/>
    </location>
</feature>
<evidence type="ECO:0000256" key="8">
    <source>
        <dbReference type="ARBA" id="ARBA00023136"/>
    </source>
</evidence>
<feature type="compositionally biased region" description="Low complexity" evidence="11">
    <location>
        <begin position="16"/>
        <end position="26"/>
    </location>
</feature>
<evidence type="ECO:0000256" key="2">
    <source>
        <dbReference type="ARBA" id="ARBA00011262"/>
    </source>
</evidence>
<dbReference type="EMBL" id="SZQA01000025">
    <property type="protein sequence ID" value="TKK85804.1"/>
    <property type="molecule type" value="Genomic_DNA"/>
</dbReference>